<dbReference type="Proteomes" id="UP000078540">
    <property type="component" value="Unassembled WGS sequence"/>
</dbReference>
<sequence>MNSMPTSGQYLHLEFTYFYEKNNTENYIPCICPTVSSRSNLSTPANNNIFGVGTFKNAVDNPLNQPNQCCSVFAKSILQTYFLLVVIAEDAGGGILDDSSSWIISSRDIIGSGLDSHLLYWVGNESIS</sequence>
<gene>
    <name evidence="1" type="ORF">ALC53_04757</name>
</gene>
<evidence type="ECO:0000313" key="1">
    <source>
        <dbReference type="EMBL" id="KYM85513.1"/>
    </source>
</evidence>
<dbReference type="AlphaFoldDB" id="A0A195BK13"/>
<dbReference type="EMBL" id="KQ976453">
    <property type="protein sequence ID" value="KYM85513.1"/>
    <property type="molecule type" value="Genomic_DNA"/>
</dbReference>
<evidence type="ECO:0000313" key="2">
    <source>
        <dbReference type="Proteomes" id="UP000078540"/>
    </source>
</evidence>
<proteinExistence type="predicted"/>
<keyword evidence="2" id="KW-1185">Reference proteome</keyword>
<protein>
    <submittedName>
        <fullName evidence="1">Uncharacterized protein</fullName>
    </submittedName>
</protein>
<name>A0A195BK13_9HYME</name>
<organism evidence="1 2">
    <name type="scientific">Atta colombica</name>
    <dbReference type="NCBI Taxonomy" id="520822"/>
    <lineage>
        <taxon>Eukaryota</taxon>
        <taxon>Metazoa</taxon>
        <taxon>Ecdysozoa</taxon>
        <taxon>Arthropoda</taxon>
        <taxon>Hexapoda</taxon>
        <taxon>Insecta</taxon>
        <taxon>Pterygota</taxon>
        <taxon>Neoptera</taxon>
        <taxon>Endopterygota</taxon>
        <taxon>Hymenoptera</taxon>
        <taxon>Apocrita</taxon>
        <taxon>Aculeata</taxon>
        <taxon>Formicoidea</taxon>
        <taxon>Formicidae</taxon>
        <taxon>Myrmicinae</taxon>
        <taxon>Atta</taxon>
    </lineage>
</organism>
<accession>A0A195BK13</accession>
<reference evidence="1 2" key="1">
    <citation type="submission" date="2015-09" db="EMBL/GenBank/DDBJ databases">
        <title>Atta colombica WGS genome.</title>
        <authorList>
            <person name="Nygaard S."/>
            <person name="Hu H."/>
            <person name="Boomsma J."/>
            <person name="Zhang G."/>
        </authorList>
    </citation>
    <scope>NUCLEOTIDE SEQUENCE [LARGE SCALE GENOMIC DNA]</scope>
    <source>
        <strain evidence="1">Treedump-2</strain>
        <tissue evidence="1">Whole body</tissue>
    </source>
</reference>